<dbReference type="KEGG" id="mgot:MgSA37_02943"/>
<evidence type="ECO:0000313" key="1">
    <source>
        <dbReference type="EMBL" id="BAU54765.1"/>
    </source>
</evidence>
<dbReference type="Proteomes" id="UP000218263">
    <property type="component" value="Chromosome"/>
</dbReference>
<gene>
    <name evidence="1" type="ORF">MgSA37_02943</name>
</gene>
<name>A0A0X8X2W4_9SPHI</name>
<dbReference type="AlphaFoldDB" id="A0A0X8X2W4"/>
<dbReference type="EMBL" id="AP017313">
    <property type="protein sequence ID" value="BAU54765.1"/>
    <property type="molecule type" value="Genomic_DNA"/>
</dbReference>
<evidence type="ECO:0000313" key="2">
    <source>
        <dbReference type="Proteomes" id="UP000218263"/>
    </source>
</evidence>
<keyword evidence="2" id="KW-1185">Reference proteome</keyword>
<dbReference type="OrthoDB" id="657299at2"/>
<accession>A0A0X8X2W4</accession>
<sequence>MRKIFIILVVFLGTTIYCHGQTGANQVGIGAEGNFLLGSYSSAYNVGFGGNLKGLFGVGQSGQITLTGGYSTFSSKSGTIFAGQTLSLVPILAGYRYNTSNGFYGEPQIGVGDLTTKGPGFSFSQTNFAGSLNVGYVTNGFDLSLRYYTEGDVISMFALRVGYNFSLKGK</sequence>
<dbReference type="RefSeq" id="WP_096352824.1">
    <property type="nucleotide sequence ID" value="NZ_AP017313.1"/>
</dbReference>
<organism evidence="1 2">
    <name type="scientific">Mucilaginibacter gotjawali</name>
    <dbReference type="NCBI Taxonomy" id="1550579"/>
    <lineage>
        <taxon>Bacteria</taxon>
        <taxon>Pseudomonadati</taxon>
        <taxon>Bacteroidota</taxon>
        <taxon>Sphingobacteriia</taxon>
        <taxon>Sphingobacteriales</taxon>
        <taxon>Sphingobacteriaceae</taxon>
        <taxon>Mucilaginibacter</taxon>
    </lineage>
</organism>
<proteinExistence type="predicted"/>
<reference evidence="1 2" key="1">
    <citation type="submission" date="2015-12" db="EMBL/GenBank/DDBJ databases">
        <title>Genome sequence of Mucilaginibacter gotjawali.</title>
        <authorList>
            <person name="Lee J.S."/>
            <person name="Lee K.C."/>
            <person name="Kim K.K."/>
            <person name="Lee B.W."/>
        </authorList>
    </citation>
    <scope>NUCLEOTIDE SEQUENCE [LARGE SCALE GENOMIC DNA]</scope>
    <source>
        <strain evidence="1 2">SA3-7</strain>
    </source>
</reference>
<protein>
    <submittedName>
        <fullName evidence="1">Uncharacterized protein</fullName>
    </submittedName>
</protein>